<feature type="compositionally biased region" description="Basic residues" evidence="1">
    <location>
        <begin position="10"/>
        <end position="20"/>
    </location>
</feature>
<feature type="region of interest" description="Disordered" evidence="1">
    <location>
        <begin position="75"/>
        <end position="162"/>
    </location>
</feature>
<evidence type="ECO:0000256" key="1">
    <source>
        <dbReference type="SAM" id="MobiDB-lite"/>
    </source>
</evidence>
<dbReference type="SUPFAM" id="SSF53955">
    <property type="entry name" value="Lysozyme-like"/>
    <property type="match status" value="1"/>
</dbReference>
<feature type="compositionally biased region" description="Basic and acidic residues" evidence="1">
    <location>
        <begin position="139"/>
        <end position="155"/>
    </location>
</feature>
<feature type="region of interest" description="Disordered" evidence="1">
    <location>
        <begin position="1"/>
        <end position="25"/>
    </location>
</feature>
<name>A0ABZ2MF98_9MICO</name>
<keyword evidence="3" id="KW-1185">Reference proteome</keyword>
<dbReference type="EMBL" id="CP144913">
    <property type="protein sequence ID" value="WXB75712.1"/>
    <property type="molecule type" value="Genomic_DNA"/>
</dbReference>
<feature type="compositionally biased region" description="Basic and acidic residues" evidence="1">
    <location>
        <begin position="110"/>
        <end position="131"/>
    </location>
</feature>
<dbReference type="InterPro" id="IPR023346">
    <property type="entry name" value="Lysozyme-like_dom_sf"/>
</dbReference>
<gene>
    <name evidence="2" type="ORF">V1351_12225</name>
</gene>
<feature type="compositionally biased region" description="Basic and acidic residues" evidence="1">
    <location>
        <begin position="93"/>
        <end position="102"/>
    </location>
</feature>
<evidence type="ECO:0000313" key="3">
    <source>
        <dbReference type="Proteomes" id="UP001382727"/>
    </source>
</evidence>
<dbReference type="Proteomes" id="UP001382727">
    <property type="component" value="Chromosome"/>
</dbReference>
<proteinExistence type="predicted"/>
<evidence type="ECO:0008006" key="4">
    <source>
        <dbReference type="Google" id="ProtNLM"/>
    </source>
</evidence>
<sequence length="265" mass="28575">MGSPSYTPRHGARHAARSRPGRGTAAIRAAARRPVIGGAVAVAMLGSVGATVAIGDPMGAGGISSAALVTSQQSAAGGDADRATRSVGTTDQDTARLAESRRSTNVSRSASREEARRLAEKQKKAKEEKAEKKARKKKAAQEEREAAKPISERDFTSTQIAGIQADPKPYAIELMREYGWDDGQWGCLEQLWIGESDWEWNATNSSSGAYGIPQSLPADKMASHGSDWKTNPITQIDWGLNYIKLSYGTPCGALNFWNNQNPHWY</sequence>
<evidence type="ECO:0000313" key="2">
    <source>
        <dbReference type="EMBL" id="WXB75712.1"/>
    </source>
</evidence>
<protein>
    <recommendedName>
        <fullName evidence="4">Transglycosylase SLT domain-containing protein</fullName>
    </recommendedName>
</protein>
<reference evidence="2 3" key="1">
    <citation type="submission" date="2024-02" db="EMBL/GenBank/DDBJ databases">
        <title>Janibacter sp. nov., isolated from gut of marine sandworm.</title>
        <authorList>
            <person name="Kim B."/>
            <person name="Jun M.O."/>
            <person name="Shin N.-R."/>
        </authorList>
    </citation>
    <scope>NUCLEOTIDE SEQUENCE [LARGE SCALE GENOMIC DNA]</scope>
    <source>
        <strain evidence="2 3">A1S7</strain>
    </source>
</reference>
<organism evidence="2 3">
    <name type="scientific">Janibacter alittae</name>
    <dbReference type="NCBI Taxonomy" id="3115209"/>
    <lineage>
        <taxon>Bacteria</taxon>
        <taxon>Bacillati</taxon>
        <taxon>Actinomycetota</taxon>
        <taxon>Actinomycetes</taxon>
        <taxon>Micrococcales</taxon>
        <taxon>Intrasporangiaceae</taxon>
        <taxon>Janibacter</taxon>
    </lineage>
</organism>
<accession>A0ABZ2MF98</accession>
<dbReference type="RefSeq" id="WP_338748466.1">
    <property type="nucleotide sequence ID" value="NZ_CP144913.1"/>
</dbReference>